<organism evidence="2 3">
    <name type="scientific">Fusarium gaditjirri</name>
    <dbReference type="NCBI Taxonomy" id="282569"/>
    <lineage>
        <taxon>Eukaryota</taxon>
        <taxon>Fungi</taxon>
        <taxon>Dikarya</taxon>
        <taxon>Ascomycota</taxon>
        <taxon>Pezizomycotina</taxon>
        <taxon>Sordariomycetes</taxon>
        <taxon>Hypocreomycetidae</taxon>
        <taxon>Hypocreales</taxon>
        <taxon>Nectriaceae</taxon>
        <taxon>Fusarium</taxon>
        <taxon>Fusarium nisikadoi species complex</taxon>
    </lineage>
</organism>
<dbReference type="InterPro" id="IPR010730">
    <property type="entry name" value="HET"/>
</dbReference>
<dbReference type="Proteomes" id="UP000604273">
    <property type="component" value="Unassembled WGS sequence"/>
</dbReference>
<comment type="caution">
    <text evidence="2">The sequence shown here is derived from an EMBL/GenBank/DDBJ whole genome shotgun (WGS) entry which is preliminary data.</text>
</comment>
<feature type="domain" description="Heterokaryon incompatibility" evidence="1">
    <location>
        <begin position="46"/>
        <end position="179"/>
    </location>
</feature>
<proteinExistence type="predicted"/>
<dbReference type="OrthoDB" id="5386682at2759"/>
<gene>
    <name evidence="2" type="ORF">FGADI_13567</name>
</gene>
<reference evidence="2" key="2">
    <citation type="submission" date="2020-05" db="EMBL/GenBank/DDBJ databases">
        <authorList>
            <person name="Kim H.-S."/>
            <person name="Proctor R.H."/>
            <person name="Brown D.W."/>
        </authorList>
    </citation>
    <scope>NUCLEOTIDE SEQUENCE</scope>
    <source>
        <strain evidence="2">NRRL 45417</strain>
    </source>
</reference>
<dbReference type="PANTHER" id="PTHR24148:SF73">
    <property type="entry name" value="HET DOMAIN PROTEIN (AFU_ORTHOLOGUE AFUA_8G01020)"/>
    <property type="match status" value="1"/>
</dbReference>
<protein>
    <recommendedName>
        <fullName evidence="1">Heterokaryon incompatibility domain-containing protein</fullName>
    </recommendedName>
</protein>
<keyword evidence="3" id="KW-1185">Reference proteome</keyword>
<dbReference type="AlphaFoldDB" id="A0A8H4SP35"/>
<dbReference type="EMBL" id="JABFAI010000641">
    <property type="protein sequence ID" value="KAF4943198.1"/>
    <property type="molecule type" value="Genomic_DNA"/>
</dbReference>
<dbReference type="InterPro" id="IPR052895">
    <property type="entry name" value="HetReg/Transcr_Mod"/>
</dbReference>
<feature type="non-terminal residue" evidence="2">
    <location>
        <position position="343"/>
    </location>
</feature>
<sequence>MFRHQPLDDAKREIRLVKSLPRPTSTEPGEAIFAIEKFEVTSSPPYYALSYCWGPPTPAYSIAIDADGARMEIRDNLYQCLQVLQSHAAYSGVYFWIDQICIDQDNTPERNAQVQQMGSIYSKAQEVITWLGQGEEDAYQAMEAIGSGNAFNVTPEETKRHTRKLLTNPYWGRLWVAQEILLAKQITLLCGSRQLSWALWSGFWPPLIHEVHVPYLFALGELFYGGASNDDFKASSAAQTFIRLRSNPNILHLLPLWNHLASFSTSKCQEPRDKVFGLHGFVGDKGQIEVDYAKPVVEIYVDAINVSLDTTPRISLSGGVDSGFYAEMLYLGLAMGVLTTGEH</sequence>
<reference evidence="2" key="1">
    <citation type="journal article" date="2020" name="BMC Genomics">
        <title>Correction to: Identification and distribution of gene clusters required for synthesis of sphingolipid metabolism inhibitors in diverse species of the filamentous fungus Fusarium.</title>
        <authorList>
            <person name="Kim H.S."/>
            <person name="Lohmar J.M."/>
            <person name="Busman M."/>
            <person name="Brown D.W."/>
            <person name="Naumann T.A."/>
            <person name="Divon H.H."/>
            <person name="Lysoe E."/>
            <person name="Uhlig S."/>
            <person name="Proctor R.H."/>
        </authorList>
    </citation>
    <scope>NUCLEOTIDE SEQUENCE</scope>
    <source>
        <strain evidence="2">NRRL 45417</strain>
    </source>
</reference>
<evidence type="ECO:0000313" key="3">
    <source>
        <dbReference type="Proteomes" id="UP000604273"/>
    </source>
</evidence>
<evidence type="ECO:0000313" key="2">
    <source>
        <dbReference type="EMBL" id="KAF4943198.1"/>
    </source>
</evidence>
<dbReference type="PANTHER" id="PTHR24148">
    <property type="entry name" value="ANKYRIN REPEAT DOMAIN-CONTAINING PROTEIN 39 HOMOLOG-RELATED"/>
    <property type="match status" value="1"/>
</dbReference>
<evidence type="ECO:0000259" key="1">
    <source>
        <dbReference type="Pfam" id="PF06985"/>
    </source>
</evidence>
<accession>A0A8H4SP35</accession>
<name>A0A8H4SP35_9HYPO</name>
<dbReference type="Pfam" id="PF06985">
    <property type="entry name" value="HET"/>
    <property type="match status" value="1"/>
</dbReference>